<keyword evidence="10" id="KW-1185">Reference proteome</keyword>
<dbReference type="EC" id="3.4.-.-" evidence="8"/>
<keyword evidence="3" id="KW-0227">DNA damage</keyword>
<comment type="similarity">
    <text evidence="1 8">Belongs to the SOS response-associated peptidase family.</text>
</comment>
<evidence type="ECO:0000256" key="6">
    <source>
        <dbReference type="ARBA" id="ARBA00023125"/>
    </source>
</evidence>
<keyword evidence="2 8" id="KW-0645">Protease</keyword>
<dbReference type="EMBL" id="AXNT01000033">
    <property type="protein sequence ID" value="KGM02876.1"/>
    <property type="molecule type" value="Genomic_DNA"/>
</dbReference>
<dbReference type="GO" id="GO:0016829">
    <property type="term" value="F:lyase activity"/>
    <property type="evidence" value="ECO:0007669"/>
    <property type="project" value="UniProtKB-KW"/>
</dbReference>
<proteinExistence type="inferred from homology"/>
<name>A0A0A0BC19_9CELL</name>
<dbReference type="PANTHER" id="PTHR13604:SF0">
    <property type="entry name" value="ABASIC SITE PROCESSING PROTEIN HMCES"/>
    <property type="match status" value="1"/>
</dbReference>
<reference evidence="9 10" key="1">
    <citation type="submission" date="2013-10" db="EMBL/GenBank/DDBJ databases">
        <authorList>
            <person name="Wang G."/>
            <person name="Zhuang W."/>
        </authorList>
    </citation>
    <scope>NUCLEOTIDE SEQUENCE [LARGE SCALE GENOMIC DNA]</scope>
    <source>
        <strain evidence="9 10">DSM 20118</strain>
    </source>
</reference>
<dbReference type="Gene3D" id="3.90.1680.10">
    <property type="entry name" value="SOS response associated peptidase-like"/>
    <property type="match status" value="1"/>
</dbReference>
<organism evidence="9 10">
    <name type="scientific">Cellulomonas cellasea DSM 20118</name>
    <dbReference type="NCBI Taxonomy" id="1408250"/>
    <lineage>
        <taxon>Bacteria</taxon>
        <taxon>Bacillati</taxon>
        <taxon>Actinomycetota</taxon>
        <taxon>Actinomycetes</taxon>
        <taxon>Micrococcales</taxon>
        <taxon>Cellulomonadaceae</taxon>
        <taxon>Cellulomonas</taxon>
    </lineage>
</organism>
<dbReference type="PANTHER" id="PTHR13604">
    <property type="entry name" value="DC12-RELATED"/>
    <property type="match status" value="1"/>
</dbReference>
<keyword evidence="4 8" id="KW-0378">Hydrolase</keyword>
<evidence type="ECO:0000313" key="9">
    <source>
        <dbReference type="EMBL" id="KGM02876.1"/>
    </source>
</evidence>
<keyword evidence="7" id="KW-0456">Lyase</keyword>
<dbReference type="Pfam" id="PF02586">
    <property type="entry name" value="SRAP"/>
    <property type="match status" value="1"/>
</dbReference>
<keyword evidence="6" id="KW-0238">DNA-binding</keyword>
<dbReference type="InterPro" id="IPR003738">
    <property type="entry name" value="SRAP"/>
</dbReference>
<keyword evidence="5" id="KW-0190">Covalent protein-DNA linkage</keyword>
<evidence type="ECO:0000256" key="4">
    <source>
        <dbReference type="ARBA" id="ARBA00022801"/>
    </source>
</evidence>
<accession>A0A0A0BC19</accession>
<dbReference type="GO" id="GO:0106300">
    <property type="term" value="P:protein-DNA covalent cross-linking repair"/>
    <property type="evidence" value="ECO:0007669"/>
    <property type="project" value="InterPro"/>
</dbReference>
<dbReference type="InterPro" id="IPR036590">
    <property type="entry name" value="SRAP-like"/>
</dbReference>
<evidence type="ECO:0000256" key="5">
    <source>
        <dbReference type="ARBA" id="ARBA00023124"/>
    </source>
</evidence>
<dbReference type="GO" id="GO:0006508">
    <property type="term" value="P:proteolysis"/>
    <property type="evidence" value="ECO:0007669"/>
    <property type="project" value="UniProtKB-KW"/>
</dbReference>
<dbReference type="GO" id="GO:0008233">
    <property type="term" value="F:peptidase activity"/>
    <property type="evidence" value="ECO:0007669"/>
    <property type="project" value="UniProtKB-KW"/>
</dbReference>
<evidence type="ECO:0000313" key="10">
    <source>
        <dbReference type="Proteomes" id="UP000029833"/>
    </source>
</evidence>
<comment type="caution">
    <text evidence="9">The sequence shown here is derived from an EMBL/GenBank/DDBJ whole genome shotgun (WGS) entry which is preliminary data.</text>
</comment>
<protein>
    <recommendedName>
        <fullName evidence="8">Abasic site processing protein</fullName>
        <ecNumber evidence="8">3.4.-.-</ecNumber>
    </recommendedName>
</protein>
<evidence type="ECO:0000256" key="3">
    <source>
        <dbReference type="ARBA" id="ARBA00022763"/>
    </source>
</evidence>
<dbReference type="AlphaFoldDB" id="A0A0A0BC19"/>
<evidence type="ECO:0000256" key="7">
    <source>
        <dbReference type="ARBA" id="ARBA00023239"/>
    </source>
</evidence>
<dbReference type="Proteomes" id="UP000029833">
    <property type="component" value="Unassembled WGS sequence"/>
</dbReference>
<dbReference type="GO" id="GO:0003697">
    <property type="term" value="F:single-stranded DNA binding"/>
    <property type="evidence" value="ECO:0007669"/>
    <property type="project" value="InterPro"/>
</dbReference>
<gene>
    <name evidence="9" type="ORF">Q760_10975</name>
</gene>
<sequence>MGGVVETDGMCGRYAITRRDDELADQYRIDQILGEPPGPSWNVAPTDPVRVVLERVEDERPQRQLRTVRWGLVPSWAKDPGVGARMINARIETVTEKPAFRKAAARRRAIVPMDGYFEWQKTPARKVPYFLTAADGAQHGLAAAGLYELWPDPSRPADDPARWLWTVTVITRSATDALGHIHDRTPLLIPPDLWDEWLDLGTTSVDDVRSLLEAVPEPHLVPREVGPAVGNVRNNGPELVAPVG</sequence>
<evidence type="ECO:0000256" key="1">
    <source>
        <dbReference type="ARBA" id="ARBA00008136"/>
    </source>
</evidence>
<dbReference type="SUPFAM" id="SSF143081">
    <property type="entry name" value="BB1717-like"/>
    <property type="match status" value="1"/>
</dbReference>
<evidence type="ECO:0000256" key="2">
    <source>
        <dbReference type="ARBA" id="ARBA00022670"/>
    </source>
</evidence>
<evidence type="ECO:0000256" key="8">
    <source>
        <dbReference type="RuleBase" id="RU364100"/>
    </source>
</evidence>